<organism evidence="2 3">
    <name type="scientific">Bradyrhizobium retamae</name>
    <dbReference type="NCBI Taxonomy" id="1300035"/>
    <lineage>
        <taxon>Bacteria</taxon>
        <taxon>Pseudomonadati</taxon>
        <taxon>Pseudomonadota</taxon>
        <taxon>Alphaproteobacteria</taxon>
        <taxon>Hyphomicrobiales</taxon>
        <taxon>Nitrobacteraceae</taxon>
        <taxon>Bradyrhizobium</taxon>
    </lineage>
</organism>
<reference evidence="2 3" key="1">
    <citation type="submission" date="2014-03" db="EMBL/GenBank/DDBJ databases">
        <title>Bradyrhizobium valentinum sp. nov., isolated from effective nodules of Lupinus mariae-josephae, a lupine endemic of basic-lime soils in Eastern Spain.</title>
        <authorList>
            <person name="Duran D."/>
            <person name="Rey L."/>
            <person name="Navarro A."/>
            <person name="Busquets A."/>
            <person name="Imperial J."/>
            <person name="Ruiz-Argueso T."/>
        </authorList>
    </citation>
    <scope>NUCLEOTIDE SEQUENCE [LARGE SCALE GENOMIC DNA]</scope>
    <source>
        <strain evidence="2 3">Ro19</strain>
    </source>
</reference>
<sequence length="79" mass="8994">MKKFFFDLAGELPAHDVLGRQCKSDEEAKDHAQFIAHRIGTERPTFAKPGNYISVRDESGREVFEAPIKPTIRTQVARH</sequence>
<feature type="domain" description="DUF6894" evidence="1">
    <location>
        <begin position="4"/>
        <end position="68"/>
    </location>
</feature>
<dbReference type="EMBL" id="LLYA01000001">
    <property type="protein sequence ID" value="KRR30097.1"/>
    <property type="molecule type" value="Genomic_DNA"/>
</dbReference>
<protein>
    <recommendedName>
        <fullName evidence="1">DUF6894 domain-containing protein</fullName>
    </recommendedName>
</protein>
<evidence type="ECO:0000313" key="3">
    <source>
        <dbReference type="Proteomes" id="UP000052023"/>
    </source>
</evidence>
<comment type="caution">
    <text evidence="2">The sequence shown here is derived from an EMBL/GenBank/DDBJ whole genome shotgun (WGS) entry which is preliminary data.</text>
</comment>
<name>A0A0R3ND74_9BRAD</name>
<keyword evidence="3" id="KW-1185">Reference proteome</keyword>
<dbReference type="InterPro" id="IPR054189">
    <property type="entry name" value="DUF6894"/>
</dbReference>
<dbReference type="Proteomes" id="UP000052023">
    <property type="component" value="Unassembled WGS sequence"/>
</dbReference>
<evidence type="ECO:0000313" key="2">
    <source>
        <dbReference type="EMBL" id="KRR30097.1"/>
    </source>
</evidence>
<dbReference type="AlphaFoldDB" id="A0A0R3ND74"/>
<dbReference type="Pfam" id="PF21834">
    <property type="entry name" value="DUF6894"/>
    <property type="match status" value="1"/>
</dbReference>
<dbReference type="OrthoDB" id="8246405at2"/>
<dbReference type="RefSeq" id="WP_057840991.1">
    <property type="nucleotide sequence ID" value="NZ_LLYA01000001.1"/>
</dbReference>
<proteinExistence type="predicted"/>
<evidence type="ECO:0000259" key="1">
    <source>
        <dbReference type="Pfam" id="PF21834"/>
    </source>
</evidence>
<accession>A0A0R3ND74</accession>
<gene>
    <name evidence="2" type="ORF">CQ13_00020</name>
</gene>